<dbReference type="EMBL" id="CP038469">
    <property type="protein sequence ID" value="QBX81698.1"/>
    <property type="molecule type" value="Genomic_DNA"/>
</dbReference>
<accession>A0ABX5T862</accession>
<organism evidence="1 2">
    <name type="scientific">Citrobacter tructae</name>
    <dbReference type="NCBI Taxonomy" id="2562449"/>
    <lineage>
        <taxon>Bacteria</taxon>
        <taxon>Pseudomonadati</taxon>
        <taxon>Pseudomonadota</taxon>
        <taxon>Gammaproteobacteria</taxon>
        <taxon>Enterobacterales</taxon>
        <taxon>Enterobacteriaceae</taxon>
        <taxon>Citrobacter</taxon>
    </lineage>
</organism>
<keyword evidence="2" id="KW-1185">Reference proteome</keyword>
<proteinExistence type="predicted"/>
<name>A0ABX5T862_9ENTR</name>
<evidence type="ECO:0000313" key="2">
    <source>
        <dbReference type="Proteomes" id="UP000296284"/>
    </source>
</evidence>
<protein>
    <submittedName>
        <fullName evidence="1">Uncharacterized protein</fullName>
    </submittedName>
</protein>
<dbReference type="Proteomes" id="UP000296284">
    <property type="component" value="Chromosome"/>
</dbReference>
<sequence>MPVARHLYRQPVLERANCALLRFISMINNQFHWENESGIEPVGCHRLTEHSRKTACAVPDVPAGFNPLRFQRD</sequence>
<evidence type="ECO:0000313" key="1">
    <source>
        <dbReference type="EMBL" id="QBX81698.1"/>
    </source>
</evidence>
<reference evidence="1 2" key="1">
    <citation type="submission" date="2019-03" db="EMBL/GenBank/DDBJ databases">
        <title>Complete genome sequence of Citrobacter sp. SNU WT2 isolated from diseased rainbow trout.</title>
        <authorList>
            <person name="Oh W.T."/>
            <person name="Park S.C."/>
        </authorList>
    </citation>
    <scope>NUCLEOTIDE SEQUENCE [LARGE SCALE GENOMIC DNA]</scope>
    <source>
        <strain evidence="1 2">SNU WT2</strain>
    </source>
</reference>
<gene>
    <name evidence="1" type="ORF">E4Z61_15535</name>
</gene>